<dbReference type="RefSeq" id="WP_306087553.1">
    <property type="nucleotide sequence ID" value="NZ_CP120992.1"/>
</dbReference>
<dbReference type="EMBL" id="CP120992">
    <property type="protein sequence ID" value="WLQ40998.1"/>
    <property type="molecule type" value="Genomic_DNA"/>
</dbReference>
<evidence type="ECO:0000313" key="2">
    <source>
        <dbReference type="Proteomes" id="UP001229952"/>
    </source>
</evidence>
<sequence length="167" mass="18195">MDEDGREEIRLLGRDVRLLLDSPLADAEIHALWRAAAAYYPVGPDVAHGRAWLTGIERALRPVGGVAATGVAPGADKGDVYAVTRLAHALDQVCEPPLEPIPVGAVRNAVIHCAEELDGELAFRFLLHAYAAYGTPVSERMHEEFRRISESLGHGEFMLETIGYLVE</sequence>
<name>A0ABY9I2B0_9ACTN</name>
<proteinExistence type="predicted"/>
<evidence type="ECO:0000313" key="1">
    <source>
        <dbReference type="EMBL" id="WLQ40998.1"/>
    </source>
</evidence>
<keyword evidence="2" id="KW-1185">Reference proteome</keyword>
<organism evidence="1 2">
    <name type="scientific">Streptomyces laculatispora</name>
    <dbReference type="NCBI Taxonomy" id="887464"/>
    <lineage>
        <taxon>Bacteria</taxon>
        <taxon>Bacillati</taxon>
        <taxon>Actinomycetota</taxon>
        <taxon>Actinomycetes</taxon>
        <taxon>Kitasatosporales</taxon>
        <taxon>Streptomycetaceae</taxon>
        <taxon>Streptomyces</taxon>
    </lineage>
</organism>
<reference evidence="1 2" key="1">
    <citation type="submission" date="2023-03" db="EMBL/GenBank/DDBJ databases">
        <title>Isolation and description of six Streptomyces strains from soil environments, able to metabolize different microbial glucans.</title>
        <authorList>
            <person name="Widen T."/>
            <person name="Larsbrink J."/>
        </authorList>
    </citation>
    <scope>NUCLEOTIDE SEQUENCE [LARGE SCALE GENOMIC DNA]</scope>
    <source>
        <strain evidence="1 2">Mut2</strain>
    </source>
</reference>
<accession>A0ABY9I2B0</accession>
<gene>
    <name evidence="1" type="ORF">P8A22_13975</name>
</gene>
<protein>
    <submittedName>
        <fullName evidence="1">Uncharacterized protein</fullName>
    </submittedName>
</protein>
<dbReference type="Proteomes" id="UP001229952">
    <property type="component" value="Chromosome"/>
</dbReference>